<sequence>MSKWKGITNRKARNVSCDTAAAAAGASDGPESGGRAQSLAGRRVERATMCMRRARRECYAYSTQRAVIVLSGARAPHPAPPHRPRSALSTMWHITSTRLK</sequence>
<feature type="region of interest" description="Disordered" evidence="1">
    <location>
        <begin position="19"/>
        <end position="43"/>
    </location>
</feature>
<reference evidence="2 3" key="1">
    <citation type="journal article" date="2019" name="Commun. Biol.">
        <title>The bagworm genome reveals a unique fibroin gene that provides high tensile strength.</title>
        <authorList>
            <person name="Kono N."/>
            <person name="Nakamura H."/>
            <person name="Ohtoshi R."/>
            <person name="Tomita M."/>
            <person name="Numata K."/>
            <person name="Arakawa K."/>
        </authorList>
    </citation>
    <scope>NUCLEOTIDE SEQUENCE [LARGE SCALE GENOMIC DNA]</scope>
</reference>
<proteinExistence type="predicted"/>
<gene>
    <name evidence="2" type="ORF">EVAR_35648_1</name>
</gene>
<dbReference type="AlphaFoldDB" id="A0A4C1WCA1"/>
<evidence type="ECO:0000313" key="3">
    <source>
        <dbReference type="Proteomes" id="UP000299102"/>
    </source>
</evidence>
<evidence type="ECO:0000256" key="1">
    <source>
        <dbReference type="SAM" id="MobiDB-lite"/>
    </source>
</evidence>
<keyword evidence="3" id="KW-1185">Reference proteome</keyword>
<comment type="caution">
    <text evidence="2">The sequence shown here is derived from an EMBL/GenBank/DDBJ whole genome shotgun (WGS) entry which is preliminary data.</text>
</comment>
<dbReference type="Proteomes" id="UP000299102">
    <property type="component" value="Unassembled WGS sequence"/>
</dbReference>
<name>A0A4C1WCA1_EUMVA</name>
<evidence type="ECO:0000313" key="2">
    <source>
        <dbReference type="EMBL" id="GBP49026.1"/>
    </source>
</evidence>
<accession>A0A4C1WCA1</accession>
<organism evidence="2 3">
    <name type="scientific">Eumeta variegata</name>
    <name type="common">Bagworm moth</name>
    <name type="synonym">Eumeta japonica</name>
    <dbReference type="NCBI Taxonomy" id="151549"/>
    <lineage>
        <taxon>Eukaryota</taxon>
        <taxon>Metazoa</taxon>
        <taxon>Ecdysozoa</taxon>
        <taxon>Arthropoda</taxon>
        <taxon>Hexapoda</taxon>
        <taxon>Insecta</taxon>
        <taxon>Pterygota</taxon>
        <taxon>Neoptera</taxon>
        <taxon>Endopterygota</taxon>
        <taxon>Lepidoptera</taxon>
        <taxon>Glossata</taxon>
        <taxon>Ditrysia</taxon>
        <taxon>Tineoidea</taxon>
        <taxon>Psychidae</taxon>
        <taxon>Oiketicinae</taxon>
        <taxon>Eumeta</taxon>
    </lineage>
</organism>
<protein>
    <submittedName>
        <fullName evidence="2">Uncharacterized protein</fullName>
    </submittedName>
</protein>
<dbReference type="EMBL" id="BGZK01000535">
    <property type="protein sequence ID" value="GBP49026.1"/>
    <property type="molecule type" value="Genomic_DNA"/>
</dbReference>